<reference evidence="2" key="1">
    <citation type="submission" date="2021-06" db="EMBL/GenBank/DDBJ databases">
        <title>Parelaphostrongylus tenuis whole genome reference sequence.</title>
        <authorList>
            <person name="Garwood T.J."/>
            <person name="Larsen P.A."/>
            <person name="Fountain-Jones N.M."/>
            <person name="Garbe J.R."/>
            <person name="Macchietto M.G."/>
            <person name="Kania S.A."/>
            <person name="Gerhold R.W."/>
            <person name="Richards J.E."/>
            <person name="Wolf T.M."/>
        </authorList>
    </citation>
    <scope>NUCLEOTIDE SEQUENCE</scope>
    <source>
        <strain evidence="2">MNPRO001-30</strain>
        <tissue evidence="2">Meninges</tissue>
    </source>
</reference>
<evidence type="ECO:0000313" key="2">
    <source>
        <dbReference type="EMBL" id="KAJ1346019.1"/>
    </source>
</evidence>
<keyword evidence="1" id="KW-0732">Signal</keyword>
<name>A0AAD5ML03_PARTN</name>
<dbReference type="AlphaFoldDB" id="A0AAD5ML03"/>
<dbReference type="Proteomes" id="UP001196413">
    <property type="component" value="Unassembled WGS sequence"/>
</dbReference>
<keyword evidence="3" id="KW-1185">Reference proteome</keyword>
<feature type="signal peptide" evidence="1">
    <location>
        <begin position="1"/>
        <end position="18"/>
    </location>
</feature>
<comment type="caution">
    <text evidence="2">The sequence shown here is derived from an EMBL/GenBank/DDBJ whole genome shotgun (WGS) entry which is preliminary data.</text>
</comment>
<protein>
    <submittedName>
        <fullName evidence="2">Uncharacterized protein</fullName>
    </submittedName>
</protein>
<evidence type="ECO:0000256" key="1">
    <source>
        <dbReference type="SAM" id="SignalP"/>
    </source>
</evidence>
<gene>
    <name evidence="2" type="ORF">KIN20_000684</name>
</gene>
<accession>A0AAD5ML03</accession>
<sequence length="82" mass="9796">MPRQHLLMILFILSALHATVPFRFHRHLPQIIRRISQEIHDEDNSVVPVTQWRERRGQPIIDYVDEFSADPFEIPTVKGRRQ</sequence>
<dbReference type="EMBL" id="JAHQIW010000100">
    <property type="protein sequence ID" value="KAJ1346019.1"/>
    <property type="molecule type" value="Genomic_DNA"/>
</dbReference>
<feature type="chain" id="PRO_5042150183" evidence="1">
    <location>
        <begin position="19"/>
        <end position="82"/>
    </location>
</feature>
<evidence type="ECO:0000313" key="3">
    <source>
        <dbReference type="Proteomes" id="UP001196413"/>
    </source>
</evidence>
<organism evidence="2 3">
    <name type="scientific">Parelaphostrongylus tenuis</name>
    <name type="common">Meningeal worm</name>
    <dbReference type="NCBI Taxonomy" id="148309"/>
    <lineage>
        <taxon>Eukaryota</taxon>
        <taxon>Metazoa</taxon>
        <taxon>Ecdysozoa</taxon>
        <taxon>Nematoda</taxon>
        <taxon>Chromadorea</taxon>
        <taxon>Rhabditida</taxon>
        <taxon>Rhabditina</taxon>
        <taxon>Rhabditomorpha</taxon>
        <taxon>Strongyloidea</taxon>
        <taxon>Metastrongylidae</taxon>
        <taxon>Parelaphostrongylus</taxon>
    </lineage>
</organism>
<proteinExistence type="predicted"/>